<keyword evidence="12 18" id="KW-1133">Transmembrane helix</keyword>
<dbReference type="InterPro" id="IPR054479">
    <property type="entry name" value="AglB-like_core"/>
</dbReference>
<dbReference type="GO" id="GO:0046872">
    <property type="term" value="F:metal ion binding"/>
    <property type="evidence" value="ECO:0007669"/>
    <property type="project" value="UniProtKB-KW"/>
</dbReference>
<feature type="transmembrane region" description="Helical" evidence="18">
    <location>
        <begin position="246"/>
        <end position="264"/>
    </location>
</feature>
<feature type="transmembrane region" description="Helical" evidence="18">
    <location>
        <begin position="303"/>
        <end position="323"/>
    </location>
</feature>
<evidence type="ECO:0000256" key="3">
    <source>
        <dbReference type="ARBA" id="ARBA00004651"/>
    </source>
</evidence>
<feature type="region of interest" description="Disordered" evidence="17">
    <location>
        <begin position="929"/>
        <end position="954"/>
    </location>
</feature>
<comment type="pathway">
    <text evidence="4">Protein modification; protein glycosylation.</text>
</comment>
<feature type="transmembrane region" description="Helical" evidence="18">
    <location>
        <begin position="335"/>
        <end position="355"/>
    </location>
</feature>
<evidence type="ECO:0000256" key="15">
    <source>
        <dbReference type="ARBA" id="ARBA00030679"/>
    </source>
</evidence>
<feature type="transmembrane region" description="Helical" evidence="18">
    <location>
        <begin position="426"/>
        <end position="442"/>
    </location>
</feature>
<comment type="caution">
    <text evidence="22">The sequence shown here is derived from an EMBL/GenBank/DDBJ whole genome shotgun (WGS) entry which is preliminary data.</text>
</comment>
<comment type="cofactor">
    <cofactor evidence="2">
        <name>Mg(2+)</name>
        <dbReference type="ChEBI" id="CHEBI:18420"/>
    </cofactor>
</comment>
<feature type="transmembrane region" description="Helical" evidence="18">
    <location>
        <begin position="488"/>
        <end position="506"/>
    </location>
</feature>
<proteinExistence type="inferred from homology"/>
<feature type="domain" description="AglB-like core" evidence="21">
    <location>
        <begin position="531"/>
        <end position="631"/>
    </location>
</feature>
<evidence type="ECO:0000256" key="4">
    <source>
        <dbReference type="ARBA" id="ARBA00004922"/>
    </source>
</evidence>
<dbReference type="EC" id="2.4.99.21" evidence="6"/>
<keyword evidence="11" id="KW-0460">Magnesium</keyword>
<evidence type="ECO:0000256" key="13">
    <source>
        <dbReference type="ARBA" id="ARBA00023136"/>
    </source>
</evidence>
<dbReference type="GO" id="GO:0004576">
    <property type="term" value="F:oligosaccharyl transferase activity"/>
    <property type="evidence" value="ECO:0007669"/>
    <property type="project" value="InterPro"/>
</dbReference>
<dbReference type="RefSeq" id="WP_149081563.1">
    <property type="nucleotide sequence ID" value="NZ_VTAW01000012.1"/>
</dbReference>
<feature type="transmembrane region" description="Helical" evidence="18">
    <location>
        <begin position="183"/>
        <end position="202"/>
    </location>
</feature>
<evidence type="ECO:0000256" key="5">
    <source>
        <dbReference type="ARBA" id="ARBA00010810"/>
    </source>
</evidence>
<keyword evidence="23" id="KW-1185">Reference proteome</keyword>
<comment type="similarity">
    <text evidence="5">Belongs to the STT3 family.</text>
</comment>
<evidence type="ECO:0000256" key="11">
    <source>
        <dbReference type="ARBA" id="ARBA00022842"/>
    </source>
</evidence>
<evidence type="ECO:0000256" key="18">
    <source>
        <dbReference type="SAM" id="Phobius"/>
    </source>
</evidence>
<name>A0A5D5AQC1_9EURY</name>
<sequence length="987" mass="108172">MSTDTERVQGESDTSLSLLETWTQWYHIPVVGVVMLFMFLTRTRAYDEFITEDGTPALSAIDSWYHWRTVQWTAENYPRTMPYDVWTGFPTGRYVGQFGTLFDQLIVTAAMIVGLGDPSTETLYMVSLLAVPAMAALVAIPVFFIGRRLGGALGGVVSVLLLALAPGTFLARTTAGQLQHHVAEVLFMAIAILAMMVALRVAEREQPIYELLADGDWEALRTPAIYSALAGVALTLYIWVWPPGVVLIGILAVFFTVQLCLDYVRNVSPDHVAFVGAVSLGVTALLTAVLIEDPGTSVTSFGYLQPASAALVAIGCVFMAWFARQWNGFDVDRQYYPAAIGGLIVAAFAVIWLVLPSLFDTFVTNATRRLIPFGETATDLTIQEAQPPADFTAHVVDEFGAAFYTMLAGLVILVARPFFGREFRTEHTLVIVWSLFLISMAATQIRFAYYLVIAVAVVNAVFVAEMIRIVDVDVELVRSVSALKNVEAYQVIVLVMVVLLLFAPLLPPVAAADDTAWERGNASGPNPTADTWETSNHWLAENTPEPGNWAGAGNADELELYGSYDKPEDDDFEYPEGSYGVMSWWDYGHLITVQGERIPHSNPFQQNARSSSAFLTAESEERAELILDAIAAGESPRDHSNEELEEMIENGEDSHEEIRYVMIDDQMVGGKFGAITTWTGPDYDYYTTPEDLSPNEPVEGDEIPGQFAGVPYYETTSAQLYFGNAAGMEHYRLVHENDDRMTPFVSYAIVNAETGELEYDAGGSPMVAINQIYDQQTYLELMQIEQHPELDYVVFDQREGAAVKTYERVEGATLEGSVDVDNPDEATVVAAVELDSETESGTFEYVQEGELDEDGSFELTVPYATNDELGVEDGYTDSAVEATEEYTITVTAPSDDGFQAYDAETAVPETAVVEGETVDVPLEEVEFEDPDEVDNETDVDVDDGPLLEDGDEDVVEEGEETVIGDQEMEDGTEAAGSFTPVAVDAAG</sequence>
<comment type="cofactor">
    <cofactor evidence="1">
        <name>Mn(2+)</name>
        <dbReference type="ChEBI" id="CHEBI:29035"/>
    </cofactor>
</comment>
<dbReference type="InterPro" id="IPR048307">
    <property type="entry name" value="STT3_N"/>
</dbReference>
<keyword evidence="8 22" id="KW-0808">Transferase</keyword>
<dbReference type="GO" id="GO:0005886">
    <property type="term" value="C:plasma membrane"/>
    <property type="evidence" value="ECO:0007669"/>
    <property type="project" value="UniProtKB-SubCell"/>
</dbReference>
<evidence type="ECO:0000256" key="10">
    <source>
        <dbReference type="ARBA" id="ARBA00022723"/>
    </source>
</evidence>
<evidence type="ECO:0000256" key="1">
    <source>
        <dbReference type="ARBA" id="ARBA00001936"/>
    </source>
</evidence>
<dbReference type="Proteomes" id="UP000324104">
    <property type="component" value="Unassembled WGS sequence"/>
</dbReference>
<evidence type="ECO:0000259" key="21">
    <source>
        <dbReference type="Pfam" id="PF22627"/>
    </source>
</evidence>
<gene>
    <name evidence="22" type="ORF">FYC77_11055</name>
</gene>
<feature type="transmembrane region" description="Helical" evidence="18">
    <location>
        <begin position="401"/>
        <end position="419"/>
    </location>
</feature>
<evidence type="ECO:0000256" key="9">
    <source>
        <dbReference type="ARBA" id="ARBA00022692"/>
    </source>
</evidence>
<dbReference type="InterPro" id="IPR026410">
    <property type="entry name" value="OlisacTrfase_arch"/>
</dbReference>
<evidence type="ECO:0000256" key="14">
    <source>
        <dbReference type="ARBA" id="ARBA00023211"/>
    </source>
</evidence>
<comment type="subcellular location">
    <subcellularLocation>
        <location evidence="3">Cell membrane</location>
        <topology evidence="3">Multi-pass membrane protein</topology>
    </subcellularLocation>
</comment>
<keyword evidence="10" id="KW-0479">Metal-binding</keyword>
<dbReference type="Pfam" id="PF02516">
    <property type="entry name" value="STT3"/>
    <property type="match status" value="1"/>
</dbReference>
<keyword evidence="7" id="KW-0328">Glycosyltransferase</keyword>
<accession>A0A5D5AQC1</accession>
<evidence type="ECO:0000313" key="23">
    <source>
        <dbReference type="Proteomes" id="UP000324104"/>
    </source>
</evidence>
<keyword evidence="9 18" id="KW-0812">Transmembrane</keyword>
<dbReference type="Pfam" id="PF18079">
    <property type="entry name" value="AglB_L1"/>
    <property type="match status" value="1"/>
</dbReference>
<dbReference type="PANTHER" id="PTHR13872">
    <property type="entry name" value="DOLICHYL-DIPHOSPHOOLIGOSACCHARIDE--PROTEIN GLYCOSYLTRANSFERASE SUBUNIT"/>
    <property type="match status" value="1"/>
</dbReference>
<reference evidence="22 23" key="1">
    <citation type="submission" date="2019-08" db="EMBL/GenBank/DDBJ databases">
        <title>Archaea genome.</title>
        <authorList>
            <person name="Kajale S."/>
            <person name="Shouche Y."/>
            <person name="Deshpande N."/>
            <person name="Sharma A."/>
        </authorList>
    </citation>
    <scope>NUCLEOTIDE SEQUENCE [LARGE SCALE GENOMIC DNA]</scope>
    <source>
        <strain evidence="22 23">ESP3B_9</strain>
    </source>
</reference>
<feature type="domain" description="Oligosaccharyl transferase STT3 N-terminal" evidence="19">
    <location>
        <begin position="36"/>
        <end position="496"/>
    </location>
</feature>
<dbReference type="UniPathway" id="UPA00378"/>
<keyword evidence="13 18" id="KW-0472">Membrane</keyword>
<evidence type="ECO:0000259" key="20">
    <source>
        <dbReference type="Pfam" id="PF18079"/>
    </source>
</evidence>
<dbReference type="AlphaFoldDB" id="A0A5D5AQC1"/>
<evidence type="ECO:0000256" key="2">
    <source>
        <dbReference type="ARBA" id="ARBA00001946"/>
    </source>
</evidence>
<feature type="domain" description="Archaeal glycosylation protein B peripheral" evidence="20">
    <location>
        <begin position="811"/>
        <end position="918"/>
    </location>
</feature>
<evidence type="ECO:0000256" key="17">
    <source>
        <dbReference type="SAM" id="MobiDB-lite"/>
    </source>
</evidence>
<evidence type="ECO:0000256" key="8">
    <source>
        <dbReference type="ARBA" id="ARBA00022679"/>
    </source>
</evidence>
<organism evidence="22 23">
    <name type="scientific">Natrialba swarupiae</name>
    <dbReference type="NCBI Taxonomy" id="2448032"/>
    <lineage>
        <taxon>Archaea</taxon>
        <taxon>Methanobacteriati</taxon>
        <taxon>Methanobacteriota</taxon>
        <taxon>Stenosarchaea group</taxon>
        <taxon>Halobacteria</taxon>
        <taxon>Halobacteriales</taxon>
        <taxon>Natrialbaceae</taxon>
        <taxon>Natrialba</taxon>
    </lineage>
</organism>
<protein>
    <recommendedName>
        <fullName evidence="6">dolichyl-phosphooligosaccharide-protein glycotransferase</fullName>
        <ecNumber evidence="6">2.4.99.21</ecNumber>
    </recommendedName>
    <alternativeName>
        <fullName evidence="15">Oligosaccharyl transferase</fullName>
    </alternativeName>
</protein>
<dbReference type="EMBL" id="VTAW01000012">
    <property type="protein sequence ID" value="TYT62002.1"/>
    <property type="molecule type" value="Genomic_DNA"/>
</dbReference>
<feature type="transmembrane region" description="Helical" evidence="18">
    <location>
        <begin position="271"/>
        <end position="291"/>
    </location>
</feature>
<feature type="transmembrane region" description="Helical" evidence="18">
    <location>
        <begin position="448"/>
        <end position="467"/>
    </location>
</feature>
<feature type="transmembrane region" description="Helical" evidence="18">
    <location>
        <begin position="98"/>
        <end position="116"/>
    </location>
</feature>
<evidence type="ECO:0000256" key="7">
    <source>
        <dbReference type="ARBA" id="ARBA00022676"/>
    </source>
</evidence>
<keyword evidence="14" id="KW-0464">Manganese</keyword>
<dbReference type="PANTHER" id="PTHR13872:SF1">
    <property type="entry name" value="DOLICHYL-DIPHOSPHOOLIGOSACCHARIDE--PROTEIN GLYCOSYLTRANSFERASE SUBUNIT STT3B"/>
    <property type="match status" value="1"/>
</dbReference>
<evidence type="ECO:0000313" key="22">
    <source>
        <dbReference type="EMBL" id="TYT62002.1"/>
    </source>
</evidence>
<dbReference type="Gene3D" id="2.60.40.3390">
    <property type="match status" value="1"/>
</dbReference>
<dbReference type="InterPro" id="IPR003674">
    <property type="entry name" value="Oligo_trans_STT3"/>
</dbReference>
<comment type="catalytic activity">
    <reaction evidence="16">
        <text>an archaeal dolichyl phosphooligosaccharide + [protein]-L-asparagine = an archaeal dolichyl phosphate + a glycoprotein with the oligosaccharide chain attached by N-beta-D-glycosyl linkage to a protein L-asparagine.</text>
        <dbReference type="EC" id="2.4.99.21"/>
    </reaction>
</comment>
<evidence type="ECO:0000259" key="19">
    <source>
        <dbReference type="Pfam" id="PF02516"/>
    </source>
</evidence>
<evidence type="ECO:0000256" key="6">
    <source>
        <dbReference type="ARBA" id="ARBA00012602"/>
    </source>
</evidence>
<feature type="transmembrane region" description="Helical" evidence="18">
    <location>
        <begin position="24"/>
        <end position="41"/>
    </location>
</feature>
<dbReference type="Pfam" id="PF22627">
    <property type="entry name" value="AglB_core-like"/>
    <property type="match status" value="1"/>
</dbReference>
<feature type="transmembrane region" description="Helical" evidence="18">
    <location>
        <begin position="152"/>
        <end position="171"/>
    </location>
</feature>
<feature type="region of interest" description="Disordered" evidence="17">
    <location>
        <begin position="967"/>
        <end position="987"/>
    </location>
</feature>
<feature type="transmembrane region" description="Helical" evidence="18">
    <location>
        <begin position="122"/>
        <end position="145"/>
    </location>
</feature>
<dbReference type="Gene3D" id="3.40.50.12610">
    <property type="match status" value="1"/>
</dbReference>
<evidence type="ECO:0000256" key="12">
    <source>
        <dbReference type="ARBA" id="ARBA00022989"/>
    </source>
</evidence>
<evidence type="ECO:0000256" key="16">
    <source>
        <dbReference type="ARBA" id="ARBA00034066"/>
    </source>
</evidence>
<dbReference type="InterPro" id="IPR041154">
    <property type="entry name" value="AglB_P1"/>
</dbReference>
<dbReference type="NCBIfam" id="TIGR04154">
    <property type="entry name" value="archaeo_STT3"/>
    <property type="match status" value="1"/>
</dbReference>